<proteinExistence type="predicted"/>
<dbReference type="AlphaFoldDB" id="A0AAW0G1S2"/>
<gene>
    <name evidence="1" type="ORF">QCA50_013336</name>
</gene>
<evidence type="ECO:0000313" key="2">
    <source>
        <dbReference type="Proteomes" id="UP001385951"/>
    </source>
</evidence>
<reference evidence="1 2" key="1">
    <citation type="submission" date="2022-09" db="EMBL/GenBank/DDBJ databases">
        <authorList>
            <person name="Palmer J.M."/>
        </authorList>
    </citation>
    <scope>NUCLEOTIDE SEQUENCE [LARGE SCALE GENOMIC DNA]</scope>
    <source>
        <strain evidence="1 2">DSM 7382</strain>
    </source>
</reference>
<dbReference type="Proteomes" id="UP001385951">
    <property type="component" value="Unassembled WGS sequence"/>
</dbReference>
<keyword evidence="2" id="KW-1185">Reference proteome</keyword>
<protein>
    <submittedName>
        <fullName evidence="1">Uncharacterized protein</fullName>
    </submittedName>
</protein>
<sequence>MYTGTGKRGARWPPSLSPSFIALAAAYNEAIDSGSFIDVVLYAYSGKTPSGIYFEPLFSSSFEENRLADIDKGFPANKSSTTEDYDYECDSDLDSVAEEDAGDELHKNVIHHTSNASESISKSISAEIIPDTSNPARENPVAASDTLLDQGKGAERLGHVIFIPNIAYKTLRAVVSSMVCDEPQFLPLKSSERAHPGVGLRPHQAIPCSPKSAYRAADMLQLTRLKSSASQNIKSQLSSNNIVRELFSPFTSLYDEMIEMQIEYLFGHGQLTPITEALPLWTAQVAIGAMPYSGALLAKLIARGLPKIDKENPSDPTAETT</sequence>
<comment type="caution">
    <text evidence="1">The sequence shown here is derived from an EMBL/GenBank/DDBJ whole genome shotgun (WGS) entry which is preliminary data.</text>
</comment>
<dbReference type="EMBL" id="JASBNA010000030">
    <property type="protein sequence ID" value="KAK7683502.1"/>
    <property type="molecule type" value="Genomic_DNA"/>
</dbReference>
<accession>A0AAW0G1S2</accession>
<evidence type="ECO:0000313" key="1">
    <source>
        <dbReference type="EMBL" id="KAK7683502.1"/>
    </source>
</evidence>
<name>A0AAW0G1S2_9APHY</name>
<organism evidence="1 2">
    <name type="scientific">Cerrena zonata</name>
    <dbReference type="NCBI Taxonomy" id="2478898"/>
    <lineage>
        <taxon>Eukaryota</taxon>
        <taxon>Fungi</taxon>
        <taxon>Dikarya</taxon>
        <taxon>Basidiomycota</taxon>
        <taxon>Agaricomycotina</taxon>
        <taxon>Agaricomycetes</taxon>
        <taxon>Polyporales</taxon>
        <taxon>Cerrenaceae</taxon>
        <taxon>Cerrena</taxon>
    </lineage>
</organism>